<accession>A0A542DL19</accession>
<dbReference type="OrthoDB" id="9800174at2"/>
<dbReference type="AlphaFoldDB" id="A0A542DL19"/>
<dbReference type="RefSeq" id="WP_141999556.1">
    <property type="nucleotide sequence ID" value="NZ_VFML01000001.1"/>
</dbReference>
<keyword evidence="3" id="KW-1185">Reference proteome</keyword>
<evidence type="ECO:0000313" key="3">
    <source>
        <dbReference type="Proteomes" id="UP000320876"/>
    </source>
</evidence>
<evidence type="ECO:0000313" key="2">
    <source>
        <dbReference type="EMBL" id="TQJ03790.1"/>
    </source>
</evidence>
<reference evidence="2 3" key="1">
    <citation type="submission" date="2019-06" db="EMBL/GenBank/DDBJ databases">
        <title>Sequencing the genomes of 1000 actinobacteria strains.</title>
        <authorList>
            <person name="Klenk H.-P."/>
        </authorList>
    </citation>
    <scope>NUCLEOTIDE SEQUENCE [LARGE SCALE GENOMIC DNA]</scope>
    <source>
        <strain evidence="2 3">DSM 45679</strain>
    </source>
</reference>
<sequence length="152" mass="16176">MHNVGGVLALAALVVLVAAAGAGWLRSASRSHGCHAHDDPAYSVEAILTRLGWERIEAEPVEGYVDSAESTPVAGSALTRRWPSTDGRLLCGEDQGPALYRARGAGRGVWPGTDPDTTRELPVPQQRRLGEAPFRPSPVPHEHPAGRHALRA</sequence>
<feature type="region of interest" description="Disordered" evidence="1">
    <location>
        <begin position="102"/>
        <end position="152"/>
    </location>
</feature>
<name>A0A542DL19_AMYCI</name>
<organism evidence="2 3">
    <name type="scientific">Amycolatopsis cihanbeyliensis</name>
    <dbReference type="NCBI Taxonomy" id="1128664"/>
    <lineage>
        <taxon>Bacteria</taxon>
        <taxon>Bacillati</taxon>
        <taxon>Actinomycetota</taxon>
        <taxon>Actinomycetes</taxon>
        <taxon>Pseudonocardiales</taxon>
        <taxon>Pseudonocardiaceae</taxon>
        <taxon>Amycolatopsis</taxon>
    </lineage>
</organism>
<dbReference type="EMBL" id="VFML01000001">
    <property type="protein sequence ID" value="TQJ03790.1"/>
    <property type="molecule type" value="Genomic_DNA"/>
</dbReference>
<gene>
    <name evidence="2" type="ORF">FB471_3558</name>
</gene>
<proteinExistence type="predicted"/>
<comment type="caution">
    <text evidence="2">The sequence shown here is derived from an EMBL/GenBank/DDBJ whole genome shotgun (WGS) entry which is preliminary data.</text>
</comment>
<protein>
    <submittedName>
        <fullName evidence="2">Uncharacterized protein</fullName>
    </submittedName>
</protein>
<dbReference type="Proteomes" id="UP000320876">
    <property type="component" value="Unassembled WGS sequence"/>
</dbReference>
<evidence type="ECO:0000256" key="1">
    <source>
        <dbReference type="SAM" id="MobiDB-lite"/>
    </source>
</evidence>